<dbReference type="RefSeq" id="WP_128756157.1">
    <property type="nucleotide sequence ID" value="NZ_QOVM01000001.1"/>
</dbReference>
<name>A0A4Q0PCE8_9FLAO</name>
<dbReference type="Gene3D" id="3.40.50.10090">
    <property type="match status" value="2"/>
</dbReference>
<dbReference type="AlphaFoldDB" id="A0A4Q0PCE8"/>
<dbReference type="InterPro" id="IPR039793">
    <property type="entry name" value="UROS/Hem4"/>
</dbReference>
<dbReference type="InterPro" id="IPR003754">
    <property type="entry name" value="4pyrrol_synth_uPrphyn_synth"/>
</dbReference>
<evidence type="ECO:0000313" key="3">
    <source>
        <dbReference type="Proteomes" id="UP000289238"/>
    </source>
</evidence>
<sequence length="243" mass="27311">MKSILSTKRLTPSQKNLILGAGFSVVEYDAIDIEFADFKLPQRLEHLIFTSKNAVKAFLNKIRETKAVNNSIRNTERLLSAPDNSEVENYKCFCIGPKTETLLVNNGFKVIKSALNAKELAYFITQKYNKEHFSFFCGASRRVELPQILKEYSVSFEEIIVYNTLLKSMSFKQQFDALLFFSPSGIQSFIANNQLKNTLAVCIGSTTAAEAQKHTVNFTIANDTTIESVIARAVKALNKQTLD</sequence>
<gene>
    <name evidence="2" type="ORF">DSM00_203</name>
</gene>
<dbReference type="InterPro" id="IPR036108">
    <property type="entry name" value="4pyrrol_syn_uPrphyn_synt_sf"/>
</dbReference>
<dbReference type="GO" id="GO:0004852">
    <property type="term" value="F:uroporphyrinogen-III synthase activity"/>
    <property type="evidence" value="ECO:0007669"/>
    <property type="project" value="InterPro"/>
</dbReference>
<dbReference type="Proteomes" id="UP000289238">
    <property type="component" value="Unassembled WGS sequence"/>
</dbReference>
<dbReference type="Pfam" id="PF02602">
    <property type="entry name" value="HEM4"/>
    <property type="match status" value="1"/>
</dbReference>
<dbReference type="GO" id="GO:0006780">
    <property type="term" value="P:uroporphyrinogen III biosynthetic process"/>
    <property type="evidence" value="ECO:0007669"/>
    <property type="project" value="InterPro"/>
</dbReference>
<dbReference type="SUPFAM" id="SSF69618">
    <property type="entry name" value="HemD-like"/>
    <property type="match status" value="1"/>
</dbReference>
<evidence type="ECO:0000259" key="1">
    <source>
        <dbReference type="Pfam" id="PF02602"/>
    </source>
</evidence>
<accession>A0A4Q0PCE8</accession>
<dbReference type="EMBL" id="QOVM01000001">
    <property type="protein sequence ID" value="RXG24415.1"/>
    <property type="molecule type" value="Genomic_DNA"/>
</dbReference>
<dbReference type="GO" id="GO:0005829">
    <property type="term" value="C:cytosol"/>
    <property type="evidence" value="ECO:0007669"/>
    <property type="project" value="TreeGrafter"/>
</dbReference>
<organism evidence="2 3">
    <name type="scientific">Leeuwenhoekiella aequorea</name>
    <dbReference type="NCBI Taxonomy" id="283736"/>
    <lineage>
        <taxon>Bacteria</taxon>
        <taxon>Pseudomonadati</taxon>
        <taxon>Bacteroidota</taxon>
        <taxon>Flavobacteriia</taxon>
        <taxon>Flavobacteriales</taxon>
        <taxon>Flavobacteriaceae</taxon>
        <taxon>Leeuwenhoekiella</taxon>
    </lineage>
</organism>
<proteinExistence type="predicted"/>
<evidence type="ECO:0000313" key="2">
    <source>
        <dbReference type="EMBL" id="RXG24415.1"/>
    </source>
</evidence>
<dbReference type="CDD" id="cd06578">
    <property type="entry name" value="HemD"/>
    <property type="match status" value="1"/>
</dbReference>
<dbReference type="PANTHER" id="PTHR12390:SF0">
    <property type="entry name" value="UROPORPHYRINOGEN-III SYNTHASE"/>
    <property type="match status" value="1"/>
</dbReference>
<feature type="domain" description="Tetrapyrrole biosynthesis uroporphyrinogen III synthase" evidence="1">
    <location>
        <begin position="18"/>
        <end position="230"/>
    </location>
</feature>
<dbReference type="PANTHER" id="PTHR12390">
    <property type="entry name" value="UROPORPHYRINOGEN III SYNTHASE"/>
    <property type="match status" value="1"/>
</dbReference>
<protein>
    <submittedName>
        <fullName evidence="2">Uroporphyrinogen-III synthase</fullName>
    </submittedName>
</protein>
<comment type="caution">
    <text evidence="2">The sequence shown here is derived from an EMBL/GenBank/DDBJ whole genome shotgun (WGS) entry which is preliminary data.</text>
</comment>
<dbReference type="OrthoDB" id="1523900at2"/>
<keyword evidence="3" id="KW-1185">Reference proteome</keyword>
<reference evidence="2 3" key="1">
    <citation type="submission" date="2018-07" db="EMBL/GenBank/DDBJ databases">
        <title>Leeuwenhoekiella genomics.</title>
        <authorList>
            <person name="Tahon G."/>
            <person name="Willems A."/>
        </authorList>
    </citation>
    <scope>NUCLEOTIDE SEQUENCE [LARGE SCALE GENOMIC DNA]</scope>
    <source>
        <strain evidence="2 3">LMG 22550</strain>
    </source>
</reference>